<proteinExistence type="predicted"/>
<comment type="caution">
    <text evidence="2">The sequence shown here is derived from an EMBL/GenBank/DDBJ whole genome shotgun (WGS) entry which is preliminary data.</text>
</comment>
<dbReference type="Proteomes" id="UP000811619">
    <property type="component" value="Unassembled WGS sequence"/>
</dbReference>
<dbReference type="InterPro" id="IPR013320">
    <property type="entry name" value="ConA-like_dom_sf"/>
</dbReference>
<reference evidence="2" key="1">
    <citation type="journal article" date="2020" name="bioRxiv">
        <title>Whole genome comparisons of ergot fungi reveals the divergence and evolution of species within the genus Claviceps are the result of varying mechanisms driving genome evolution and host range expansion.</title>
        <authorList>
            <person name="Wyka S.A."/>
            <person name="Mondo S.J."/>
            <person name="Liu M."/>
            <person name="Dettman J."/>
            <person name="Nalam V."/>
            <person name="Broders K.D."/>
        </authorList>
    </citation>
    <scope>NUCLEOTIDE SEQUENCE</scope>
    <source>
        <strain evidence="2">CCC 489</strain>
    </source>
</reference>
<dbReference type="EMBL" id="SRPY01000658">
    <property type="protein sequence ID" value="KAG5919649.1"/>
    <property type="molecule type" value="Genomic_DNA"/>
</dbReference>
<dbReference type="GO" id="GO:0009277">
    <property type="term" value="C:fungal-type cell wall"/>
    <property type="evidence" value="ECO:0007669"/>
    <property type="project" value="TreeGrafter"/>
</dbReference>
<protein>
    <recommendedName>
        <fullName evidence="1">GH16 domain-containing protein</fullName>
    </recommendedName>
</protein>
<dbReference type="PROSITE" id="PS51762">
    <property type="entry name" value="GH16_2"/>
    <property type="match status" value="1"/>
</dbReference>
<evidence type="ECO:0000313" key="2">
    <source>
        <dbReference type="EMBL" id="KAG5919649.1"/>
    </source>
</evidence>
<dbReference type="InterPro" id="IPR050546">
    <property type="entry name" value="Glycosyl_Hydrlase_16"/>
</dbReference>
<evidence type="ECO:0000259" key="1">
    <source>
        <dbReference type="PROSITE" id="PS51762"/>
    </source>
</evidence>
<dbReference type="SUPFAM" id="SSF49899">
    <property type="entry name" value="Concanavalin A-like lectins/glucanases"/>
    <property type="match status" value="1"/>
</dbReference>
<name>A0A8K0J574_9HYPO</name>
<dbReference type="InterPro" id="IPR000757">
    <property type="entry name" value="Beta-glucanase-like"/>
</dbReference>
<sequence>IDWEWIGSDNTQVQTNYFSKGNTSTYDRGRFHPVSSPVSSPHTYALEWTRHNITWSVDGRPVRTLLARDAGGRFPQTPMQVKLGTWVAGRADAAPGTVHWAGGYAEWSRGPFAAYYRSVSVTDYAGRHGPAGRAAVRYVWGDATGSWQSIRVE</sequence>
<feature type="non-terminal residue" evidence="2">
    <location>
        <position position="1"/>
    </location>
</feature>
<dbReference type="GO" id="GO:0031505">
    <property type="term" value="P:fungal-type cell wall organization"/>
    <property type="evidence" value="ECO:0007669"/>
    <property type="project" value="TreeGrafter"/>
</dbReference>
<gene>
    <name evidence="2" type="ORF">E4U42_006450</name>
</gene>
<dbReference type="GO" id="GO:0005975">
    <property type="term" value="P:carbohydrate metabolic process"/>
    <property type="evidence" value="ECO:0007669"/>
    <property type="project" value="InterPro"/>
</dbReference>
<accession>A0A8K0J574</accession>
<dbReference type="PANTHER" id="PTHR10963">
    <property type="entry name" value="GLYCOSYL HYDROLASE-RELATED"/>
    <property type="match status" value="1"/>
</dbReference>
<feature type="domain" description="GH16" evidence="1">
    <location>
        <begin position="1"/>
        <end position="116"/>
    </location>
</feature>
<dbReference type="GO" id="GO:0004553">
    <property type="term" value="F:hydrolase activity, hydrolyzing O-glycosyl compounds"/>
    <property type="evidence" value="ECO:0007669"/>
    <property type="project" value="InterPro"/>
</dbReference>
<dbReference type="PANTHER" id="PTHR10963:SF68">
    <property type="entry name" value="GLYCOSIDASE CRH1-RELATED"/>
    <property type="match status" value="1"/>
</dbReference>
<dbReference type="Pfam" id="PF00722">
    <property type="entry name" value="Glyco_hydro_16"/>
    <property type="match status" value="1"/>
</dbReference>
<dbReference type="Gene3D" id="2.60.120.200">
    <property type="match status" value="1"/>
</dbReference>
<dbReference type="OrthoDB" id="4781at2759"/>
<dbReference type="AlphaFoldDB" id="A0A8K0J574"/>
<evidence type="ECO:0000313" key="3">
    <source>
        <dbReference type="Proteomes" id="UP000811619"/>
    </source>
</evidence>
<organism evidence="2 3">
    <name type="scientific">Claviceps africana</name>
    <dbReference type="NCBI Taxonomy" id="83212"/>
    <lineage>
        <taxon>Eukaryota</taxon>
        <taxon>Fungi</taxon>
        <taxon>Dikarya</taxon>
        <taxon>Ascomycota</taxon>
        <taxon>Pezizomycotina</taxon>
        <taxon>Sordariomycetes</taxon>
        <taxon>Hypocreomycetidae</taxon>
        <taxon>Hypocreales</taxon>
        <taxon>Clavicipitaceae</taxon>
        <taxon>Claviceps</taxon>
    </lineage>
</organism>
<keyword evidence="3" id="KW-1185">Reference proteome</keyword>
<dbReference type="GO" id="GO:0016757">
    <property type="term" value="F:glycosyltransferase activity"/>
    <property type="evidence" value="ECO:0007669"/>
    <property type="project" value="TreeGrafter"/>
</dbReference>